<dbReference type="EMBL" id="JBAFSM010000002">
    <property type="protein sequence ID" value="MEG3435752.1"/>
    <property type="molecule type" value="Genomic_DNA"/>
</dbReference>
<evidence type="ECO:0000313" key="1">
    <source>
        <dbReference type="EMBL" id="MEG3435752.1"/>
    </source>
</evidence>
<reference evidence="1 2" key="1">
    <citation type="submission" date="2024-01" db="EMBL/GenBank/DDBJ databases">
        <title>Genomic insights into the taxonomy and metabolism of the cyanobacterium Pannus brasiliensis CCIBt3594.</title>
        <authorList>
            <person name="Machado M."/>
            <person name="Botero N.B."/>
            <person name="Andreote A.P.D."/>
            <person name="Feitosa A.M.T."/>
            <person name="Popin R."/>
            <person name="Sivonen K."/>
            <person name="Fiore M.F."/>
        </authorList>
    </citation>
    <scope>NUCLEOTIDE SEQUENCE [LARGE SCALE GENOMIC DNA]</scope>
    <source>
        <strain evidence="1 2">CCIBt3594</strain>
    </source>
</reference>
<dbReference type="SUPFAM" id="SSF53474">
    <property type="entry name" value="alpha/beta-Hydrolases"/>
    <property type="match status" value="1"/>
</dbReference>
<dbReference type="InterPro" id="IPR008886">
    <property type="entry name" value="UPF0227/Esterase_YqiA"/>
</dbReference>
<dbReference type="GO" id="GO:0016787">
    <property type="term" value="F:hydrolase activity"/>
    <property type="evidence" value="ECO:0007669"/>
    <property type="project" value="UniProtKB-KW"/>
</dbReference>
<dbReference type="Gene3D" id="3.40.50.1820">
    <property type="entry name" value="alpha/beta hydrolase"/>
    <property type="match status" value="1"/>
</dbReference>
<dbReference type="AlphaFoldDB" id="A0AAW9QDA6"/>
<evidence type="ECO:0000313" key="2">
    <source>
        <dbReference type="Proteomes" id="UP001328733"/>
    </source>
</evidence>
<keyword evidence="2" id="KW-1185">Reference proteome</keyword>
<proteinExistence type="predicted"/>
<gene>
    <name evidence="1" type="ORF">V0288_01350</name>
</gene>
<name>A0AAW9QDA6_9CHRO</name>
<protein>
    <submittedName>
        <fullName evidence="1">YqiA/YcfP family alpha/beta fold hydrolase</fullName>
    </submittedName>
</protein>
<organism evidence="1 2">
    <name type="scientific">Pannus brasiliensis CCIBt3594</name>
    <dbReference type="NCBI Taxonomy" id="1427578"/>
    <lineage>
        <taxon>Bacteria</taxon>
        <taxon>Bacillati</taxon>
        <taxon>Cyanobacteriota</taxon>
        <taxon>Cyanophyceae</taxon>
        <taxon>Oscillatoriophycideae</taxon>
        <taxon>Chroococcales</taxon>
        <taxon>Microcystaceae</taxon>
        <taxon>Pannus</taxon>
    </lineage>
</organism>
<comment type="caution">
    <text evidence="1">The sequence shown here is derived from an EMBL/GenBank/DDBJ whole genome shotgun (WGS) entry which is preliminary data.</text>
</comment>
<dbReference type="Pfam" id="PF05728">
    <property type="entry name" value="UPF0227"/>
    <property type="match status" value="1"/>
</dbReference>
<accession>A0AAW9QDA6</accession>
<dbReference type="Proteomes" id="UP001328733">
    <property type="component" value="Unassembled WGS sequence"/>
</dbReference>
<keyword evidence="1" id="KW-0378">Hydrolase</keyword>
<dbReference type="InterPro" id="IPR029058">
    <property type="entry name" value="AB_hydrolase_fold"/>
</dbReference>
<sequence length="224" mass="25784">MGRRQIIDRVSVNQSDYIYLHGFASGPRSAKAAFFRERFRELRRSIETPDLNGENFSTLTLTRQIERVGRERLASGSPVTLIGSSLGGLMAAWLAEKYVAVRGLVLLAPAFGFPRRPPTEEMEETLREWERSGWLSVYHYGYGRSLPIHYEFVRDAGIYREEDLTRPVPTLILHGRSDGVIPIERSREYARSRPHVQLIELDSDHALTDVLPRIWTETRNFLEL</sequence>